<dbReference type="EMBL" id="JAEQNB010000001">
    <property type="protein sequence ID" value="MBL0385457.1"/>
    <property type="molecule type" value="Genomic_DNA"/>
</dbReference>
<dbReference type="Proteomes" id="UP000602284">
    <property type="component" value="Unassembled WGS sequence"/>
</dbReference>
<gene>
    <name evidence="1" type="ORF">JJB07_02245</name>
</gene>
<sequence length="253" mass="27429">MKKIGIVGVILCLLIATYSVIQTRQQTVASQADTGDFLAQAFAATKADVEGYTVHNWSLVDKEFHTPDQLKALGQKLNKTFAMQNAKESQDSAGDQNAYTLRGTTAVGGTAQIVLTSMKFQDKAPQTVLVLRVEREATDLGGFKEAIQGVRETVSEANAIPQISTCIKGLRADKMSDGSSNSLIQNVFQTVKAKEIEGVRSELVTSLSGYSPLTKDYIVTNGNKMNLQVAVHYDAHLDKTRVLVGSPIVTIEY</sequence>
<dbReference type="Gene3D" id="3.30.360.40">
    <property type="entry name" value="YwmB-like"/>
    <property type="match status" value="1"/>
</dbReference>
<reference evidence="1 2" key="1">
    <citation type="submission" date="2021-01" db="EMBL/GenBank/DDBJ databases">
        <title>Tumebacillus sp. strain ITR2 16S ribosomal RNA gene Genome sequencing and assembly.</title>
        <authorList>
            <person name="Kang M."/>
        </authorList>
    </citation>
    <scope>NUCLEOTIDE SEQUENCE [LARGE SCALE GENOMIC DNA]</scope>
    <source>
        <strain evidence="1 2">ITR2</strain>
    </source>
</reference>
<protein>
    <submittedName>
        <fullName evidence="1">YwmB family TATA-box binding protein</fullName>
    </submittedName>
</protein>
<dbReference type="SUPFAM" id="SSF143842">
    <property type="entry name" value="YwmB-like"/>
    <property type="match status" value="1"/>
</dbReference>
<dbReference type="InterPro" id="IPR036209">
    <property type="entry name" value="YwmB-like_sf"/>
</dbReference>
<comment type="caution">
    <text evidence="1">The sequence shown here is derived from an EMBL/GenBank/DDBJ whole genome shotgun (WGS) entry which is preliminary data.</text>
</comment>
<evidence type="ECO:0000313" key="2">
    <source>
        <dbReference type="Proteomes" id="UP000602284"/>
    </source>
</evidence>
<dbReference type="RefSeq" id="WP_201630745.1">
    <property type="nucleotide sequence ID" value="NZ_JAEQNB010000001.1"/>
</dbReference>
<proteinExistence type="predicted"/>
<dbReference type="InterPro" id="IPR014794">
    <property type="entry name" value="DUF1779"/>
</dbReference>
<accession>A0ABS1J5A3</accession>
<organism evidence="1 2">
    <name type="scientific">Tumebacillus amylolyticus</name>
    <dbReference type="NCBI Taxonomy" id="2801339"/>
    <lineage>
        <taxon>Bacteria</taxon>
        <taxon>Bacillati</taxon>
        <taxon>Bacillota</taxon>
        <taxon>Bacilli</taxon>
        <taxon>Bacillales</taxon>
        <taxon>Alicyclobacillaceae</taxon>
        <taxon>Tumebacillus</taxon>
    </lineage>
</organism>
<evidence type="ECO:0000313" key="1">
    <source>
        <dbReference type="EMBL" id="MBL0385457.1"/>
    </source>
</evidence>
<keyword evidence="2" id="KW-1185">Reference proteome</keyword>
<dbReference type="Pfam" id="PF08680">
    <property type="entry name" value="DUF1779"/>
    <property type="match status" value="1"/>
</dbReference>
<name>A0ABS1J5A3_9BACL</name>